<dbReference type="OrthoDB" id="9778494at2"/>
<accession>A0A5B9E2L2</accession>
<dbReference type="InterPro" id="IPR011990">
    <property type="entry name" value="TPR-like_helical_dom_sf"/>
</dbReference>
<organism evidence="1 2">
    <name type="scientific">Terriglobus albidus</name>
    <dbReference type="NCBI Taxonomy" id="1592106"/>
    <lineage>
        <taxon>Bacteria</taxon>
        <taxon>Pseudomonadati</taxon>
        <taxon>Acidobacteriota</taxon>
        <taxon>Terriglobia</taxon>
        <taxon>Terriglobales</taxon>
        <taxon>Acidobacteriaceae</taxon>
        <taxon>Terriglobus</taxon>
    </lineage>
</organism>
<dbReference type="AlphaFoldDB" id="A0A5B9E2L2"/>
<dbReference type="KEGG" id="talb:FTW19_00125"/>
<reference evidence="1 2" key="1">
    <citation type="submission" date="2019-08" db="EMBL/GenBank/DDBJ databases">
        <title>Complete genome sequence of Terriglobus albidus strain ORNL.</title>
        <authorList>
            <person name="Podar M."/>
        </authorList>
    </citation>
    <scope>NUCLEOTIDE SEQUENCE [LARGE SCALE GENOMIC DNA]</scope>
    <source>
        <strain evidence="1 2">ORNL</strain>
    </source>
</reference>
<evidence type="ECO:0000313" key="1">
    <source>
        <dbReference type="EMBL" id="QEE26552.1"/>
    </source>
</evidence>
<proteinExistence type="predicted"/>
<protein>
    <recommendedName>
        <fullName evidence="3">Tetratricopeptide repeat protein</fullName>
    </recommendedName>
</protein>
<evidence type="ECO:0000313" key="2">
    <source>
        <dbReference type="Proteomes" id="UP000321820"/>
    </source>
</evidence>
<gene>
    <name evidence="1" type="ORF">FTW19_00125</name>
</gene>
<keyword evidence="2" id="KW-1185">Reference proteome</keyword>
<evidence type="ECO:0008006" key="3">
    <source>
        <dbReference type="Google" id="ProtNLM"/>
    </source>
</evidence>
<dbReference type="PANTHER" id="PTHR45588:SF1">
    <property type="entry name" value="WW DOMAIN-CONTAINING PROTEIN"/>
    <property type="match status" value="1"/>
</dbReference>
<dbReference type="Gene3D" id="1.25.40.10">
    <property type="entry name" value="Tetratricopeptide repeat domain"/>
    <property type="match status" value="2"/>
</dbReference>
<sequence length="590" mass="63930">MQLGQASVAKSDVRPPCVTSVRSVHSLIKSAIKHSRLAASLLVVLLATSFVNAGAQTNPVSPAPQSMSCHMELPPAKDQAPAQSILSGYGDGGFPIQTASGEAQAYFNNGMQLGHAFAHRSSAAAFRRAAQIDPLCAMCFWGEAWARGPSINFTIDNATQAELARLADHAAALAKDSPERERALIAALQERYKDGGGKGEGDQRYARAMDALAQAYPTDNEIAIMAADAWMIPASQENTQNHLDRVIQILEQALQRAPNNTGVIHLYIHATEMDGVAAEALPYAEKLEALAPAASHLVHMPSHTYFSVGRYQDAEQSNLHAVAIDLRNAERLKPQGGVFGLGYHDHNVIYGEEAALMDGDSKNGLALAASEVEQIPNLKPNAIFQQYELGEAYIVYGRYGSESDINGLADPGESLPFARTLWHYARSEAAVRRGDVAAAKEELSRVALTNEQSSSFRDSFPQASDLVDIAHLVLLGRTAMMEKHFSDAEALFRDAAEKQETKLATLVDPSGWWYPVRRSVAAALLAQGNYKAAMVEAKQALLHWPNDPVSLRILSDSETRLGYLEGAQSHLRLARSAWMTDIDALPLSLM</sequence>
<dbReference type="RefSeq" id="WP_147645690.1">
    <property type="nucleotide sequence ID" value="NZ_CP042806.1"/>
</dbReference>
<dbReference type="SUPFAM" id="SSF48452">
    <property type="entry name" value="TPR-like"/>
    <property type="match status" value="2"/>
</dbReference>
<dbReference type="Proteomes" id="UP000321820">
    <property type="component" value="Chromosome"/>
</dbReference>
<dbReference type="EMBL" id="CP042806">
    <property type="protein sequence ID" value="QEE26552.1"/>
    <property type="molecule type" value="Genomic_DNA"/>
</dbReference>
<name>A0A5B9E2L2_9BACT</name>
<dbReference type="PANTHER" id="PTHR45588">
    <property type="entry name" value="TPR DOMAIN-CONTAINING PROTEIN"/>
    <property type="match status" value="1"/>
</dbReference>